<name>A0ABU0E471_9FIRM</name>
<dbReference type="Proteomes" id="UP001230220">
    <property type="component" value="Unassembled WGS sequence"/>
</dbReference>
<sequence length="106" mass="12287">MKLLFLCSQNKRRSLTAEKIFNGVNGHTARSAGTENNSRIKVTVGLLGWADIIFCMEKKHAQRIKMKYQDVIEDKKLVVLNIYDDYQFMEESLIDILESEVNEFIT</sequence>
<reference evidence="1 2" key="1">
    <citation type="submission" date="2023-07" db="EMBL/GenBank/DDBJ databases">
        <title>Genomic Encyclopedia of Type Strains, Phase IV (KMG-IV): sequencing the most valuable type-strain genomes for metagenomic binning, comparative biology and taxonomic classification.</title>
        <authorList>
            <person name="Goeker M."/>
        </authorList>
    </citation>
    <scope>NUCLEOTIDE SEQUENCE [LARGE SCALE GENOMIC DNA]</scope>
    <source>
        <strain evidence="1 2">DSM 16784</strain>
    </source>
</reference>
<evidence type="ECO:0000313" key="1">
    <source>
        <dbReference type="EMBL" id="MDQ0361493.1"/>
    </source>
</evidence>
<organism evidence="1 2">
    <name type="scientific">Breznakia pachnodae</name>
    <dbReference type="NCBI Taxonomy" id="265178"/>
    <lineage>
        <taxon>Bacteria</taxon>
        <taxon>Bacillati</taxon>
        <taxon>Bacillota</taxon>
        <taxon>Erysipelotrichia</taxon>
        <taxon>Erysipelotrichales</taxon>
        <taxon>Erysipelotrichaceae</taxon>
        <taxon>Breznakia</taxon>
    </lineage>
</organism>
<evidence type="ECO:0008006" key="3">
    <source>
        <dbReference type="Google" id="ProtNLM"/>
    </source>
</evidence>
<dbReference type="RefSeq" id="WP_307408270.1">
    <property type="nucleotide sequence ID" value="NZ_JAUSUR010000004.1"/>
</dbReference>
<dbReference type="InterPro" id="IPR036196">
    <property type="entry name" value="Ptyr_pPase_sf"/>
</dbReference>
<dbReference type="PIRSF" id="PIRSF029416">
    <property type="entry name" value="UCP029416_PTP"/>
    <property type="match status" value="1"/>
</dbReference>
<dbReference type="Gene3D" id="3.40.50.2300">
    <property type="match status" value="1"/>
</dbReference>
<proteinExistence type="predicted"/>
<keyword evidence="2" id="KW-1185">Reference proteome</keyword>
<gene>
    <name evidence="1" type="ORF">J2S15_002243</name>
</gene>
<dbReference type="InterPro" id="IPR016919">
    <property type="entry name" value="UCP029416_PTP"/>
</dbReference>
<protein>
    <recommendedName>
        <fullName evidence="3">Protein tyrosine phosphatase</fullName>
    </recommendedName>
</protein>
<dbReference type="SUPFAM" id="SSF52788">
    <property type="entry name" value="Phosphotyrosine protein phosphatases I"/>
    <property type="match status" value="1"/>
</dbReference>
<dbReference type="EMBL" id="JAUSUR010000004">
    <property type="protein sequence ID" value="MDQ0361493.1"/>
    <property type="molecule type" value="Genomic_DNA"/>
</dbReference>
<evidence type="ECO:0000313" key="2">
    <source>
        <dbReference type="Proteomes" id="UP001230220"/>
    </source>
</evidence>
<comment type="caution">
    <text evidence="1">The sequence shown here is derived from an EMBL/GenBank/DDBJ whole genome shotgun (WGS) entry which is preliminary data.</text>
</comment>
<accession>A0ABU0E471</accession>